<dbReference type="Proteomes" id="UP000324222">
    <property type="component" value="Unassembled WGS sequence"/>
</dbReference>
<proteinExistence type="predicted"/>
<reference evidence="1 2" key="1">
    <citation type="submission" date="2019-05" db="EMBL/GenBank/DDBJ databases">
        <title>Another draft genome of Portunus trituberculatus and its Hox gene families provides insights of decapod evolution.</title>
        <authorList>
            <person name="Jeong J.-H."/>
            <person name="Song I."/>
            <person name="Kim S."/>
            <person name="Choi T."/>
            <person name="Kim D."/>
            <person name="Ryu S."/>
            <person name="Kim W."/>
        </authorList>
    </citation>
    <scope>NUCLEOTIDE SEQUENCE [LARGE SCALE GENOMIC DNA]</scope>
    <source>
        <tissue evidence="1">Muscle</tissue>
    </source>
</reference>
<comment type="caution">
    <text evidence="1">The sequence shown here is derived from an EMBL/GenBank/DDBJ whole genome shotgun (WGS) entry which is preliminary data.</text>
</comment>
<dbReference type="AlphaFoldDB" id="A0A5B7E4W5"/>
<name>A0A5B7E4W5_PORTR</name>
<evidence type="ECO:0000313" key="1">
    <source>
        <dbReference type="EMBL" id="MPC28387.1"/>
    </source>
</evidence>
<dbReference type="EMBL" id="VSRR010001904">
    <property type="protein sequence ID" value="MPC28387.1"/>
    <property type="molecule type" value="Genomic_DNA"/>
</dbReference>
<gene>
    <name evidence="1" type="ORF">E2C01_021590</name>
</gene>
<protein>
    <submittedName>
        <fullName evidence="1">Uncharacterized protein</fullName>
    </submittedName>
</protein>
<evidence type="ECO:0000313" key="2">
    <source>
        <dbReference type="Proteomes" id="UP000324222"/>
    </source>
</evidence>
<sequence>MVFKEKADEVPRNTVLHNQLTRNTIHNNLTFPKTRTSPLPCLPFRIPFSSLSYAPLFPFLTPSLPFPFSSLSLSSHALPLRCSNKGLPREHSQKEVVLGMLAIQGKSPISLSL</sequence>
<keyword evidence="2" id="KW-1185">Reference proteome</keyword>
<organism evidence="1 2">
    <name type="scientific">Portunus trituberculatus</name>
    <name type="common">Swimming crab</name>
    <name type="synonym">Neptunus trituberculatus</name>
    <dbReference type="NCBI Taxonomy" id="210409"/>
    <lineage>
        <taxon>Eukaryota</taxon>
        <taxon>Metazoa</taxon>
        <taxon>Ecdysozoa</taxon>
        <taxon>Arthropoda</taxon>
        <taxon>Crustacea</taxon>
        <taxon>Multicrustacea</taxon>
        <taxon>Malacostraca</taxon>
        <taxon>Eumalacostraca</taxon>
        <taxon>Eucarida</taxon>
        <taxon>Decapoda</taxon>
        <taxon>Pleocyemata</taxon>
        <taxon>Brachyura</taxon>
        <taxon>Eubrachyura</taxon>
        <taxon>Portunoidea</taxon>
        <taxon>Portunidae</taxon>
        <taxon>Portuninae</taxon>
        <taxon>Portunus</taxon>
    </lineage>
</organism>
<accession>A0A5B7E4W5</accession>